<dbReference type="Gene3D" id="3.40.50.360">
    <property type="match status" value="1"/>
</dbReference>
<keyword evidence="3" id="KW-1185">Reference proteome</keyword>
<accession>A0ABQ6JYQ1</accession>
<gene>
    <name evidence="2" type="ORF">GCM10025881_02700</name>
</gene>
<feature type="domain" description="Flavodoxin-like fold" evidence="1">
    <location>
        <begin position="19"/>
        <end position="140"/>
    </location>
</feature>
<sequence>MAGRRDAGERPAGWEAGQRRYIGELLAADVLLIAVPMYNYSMPSTLKAWVDHVHVPGVTAGFAPGELPLRGRPVVLVSSRGAAYGPADNPADWDHGTAALEVVFGASMGMTPHRIVAQLTLAPDLEVLADRRDEAVASLEAAILRARELAIELG</sequence>
<dbReference type="Proteomes" id="UP001157034">
    <property type="component" value="Unassembled WGS sequence"/>
</dbReference>
<dbReference type="Pfam" id="PF02525">
    <property type="entry name" value="Flavodoxin_2"/>
    <property type="match status" value="1"/>
</dbReference>
<proteinExistence type="predicted"/>
<evidence type="ECO:0000313" key="3">
    <source>
        <dbReference type="Proteomes" id="UP001157034"/>
    </source>
</evidence>
<reference evidence="3" key="1">
    <citation type="journal article" date="2019" name="Int. J. Syst. Evol. Microbiol.">
        <title>The Global Catalogue of Microorganisms (GCM) 10K type strain sequencing project: providing services to taxonomists for standard genome sequencing and annotation.</title>
        <authorList>
            <consortium name="The Broad Institute Genomics Platform"/>
            <consortium name="The Broad Institute Genome Sequencing Center for Infectious Disease"/>
            <person name="Wu L."/>
            <person name="Ma J."/>
        </authorList>
    </citation>
    <scope>NUCLEOTIDE SEQUENCE [LARGE SCALE GENOMIC DNA]</scope>
    <source>
        <strain evidence="3">NBRC 108894</strain>
    </source>
</reference>
<dbReference type="PANTHER" id="PTHR43741:SF4">
    <property type="entry name" value="FMN-DEPENDENT NADH:QUINONE OXIDOREDUCTASE"/>
    <property type="match status" value="1"/>
</dbReference>
<protein>
    <recommendedName>
        <fullName evidence="1">Flavodoxin-like fold domain-containing protein</fullName>
    </recommendedName>
</protein>
<dbReference type="InterPro" id="IPR003680">
    <property type="entry name" value="Flavodoxin_fold"/>
</dbReference>
<comment type="caution">
    <text evidence="2">The sequence shown here is derived from an EMBL/GenBank/DDBJ whole genome shotgun (WGS) entry which is preliminary data.</text>
</comment>
<dbReference type="PANTHER" id="PTHR43741">
    <property type="entry name" value="FMN-DEPENDENT NADH-AZOREDUCTASE 1"/>
    <property type="match status" value="1"/>
</dbReference>
<dbReference type="InterPro" id="IPR050104">
    <property type="entry name" value="FMN-dep_NADH:Q_OxRdtase_AzoR1"/>
</dbReference>
<evidence type="ECO:0000313" key="2">
    <source>
        <dbReference type="EMBL" id="GMA93446.1"/>
    </source>
</evidence>
<dbReference type="InterPro" id="IPR029039">
    <property type="entry name" value="Flavoprotein-like_sf"/>
</dbReference>
<name>A0ABQ6JYQ1_9MICO</name>
<dbReference type="EMBL" id="BSVB01000001">
    <property type="protein sequence ID" value="GMA93446.1"/>
    <property type="molecule type" value="Genomic_DNA"/>
</dbReference>
<evidence type="ECO:0000259" key="1">
    <source>
        <dbReference type="Pfam" id="PF02525"/>
    </source>
</evidence>
<organism evidence="2 3">
    <name type="scientific">Pseudolysinimonas kribbensis</name>
    <dbReference type="NCBI Taxonomy" id="433641"/>
    <lineage>
        <taxon>Bacteria</taxon>
        <taxon>Bacillati</taxon>
        <taxon>Actinomycetota</taxon>
        <taxon>Actinomycetes</taxon>
        <taxon>Micrococcales</taxon>
        <taxon>Microbacteriaceae</taxon>
        <taxon>Pseudolysinimonas</taxon>
    </lineage>
</organism>
<dbReference type="SUPFAM" id="SSF52218">
    <property type="entry name" value="Flavoproteins"/>
    <property type="match status" value="1"/>
</dbReference>